<dbReference type="EMBL" id="DQIR01081777">
    <property type="protein sequence ID" value="HDA37253.1"/>
    <property type="molecule type" value="Transcribed_RNA"/>
</dbReference>
<protein>
    <submittedName>
        <fullName evidence="2">Sodium/potassium-transporting ATPase subunit alpha-1</fullName>
    </submittedName>
</protein>
<feature type="region of interest" description="Disordered" evidence="1">
    <location>
        <begin position="68"/>
        <end position="102"/>
    </location>
</feature>
<accession>A0A480H9S2</accession>
<sequence length="473" mass="51509">MLRCFPTRVEFRIPRLKYTKGGWGRGRSMWRDAPRRAGGGLVVGFLLHPAARASPDDELPDFVIDEDEERVGEGTEPPGRFEGVHPQGHAHSGAVGEESSQGRLFEEAKDQDFVLHPLLEDGIPPGLADDQVGPLHHHDADKEGRVAGELHDLPLFVGPLLPVAVLHVVDPAVIPVHPEAQQVNREEAVLSQDHKVSEEAAQGLDHTYLSVGHADESLIDEFVCLGVSGLPLHDVALRLLIRQGDGRNHVCAQVDAEDGDGAQGQWNVRNNKYQEGGDLWNVTGEGVGNGFLQVIKDQTTFLYSRHNGGEVVIQEDHVSSLLGHVRASNPHGNPDVCLLQSGRVIDTVASHGHDGALSLAAFHNDELLLRRRPGKHDLRVVLQDVIQLLRGHVFQIASMDHAGLGIPGVHLAHWDVEAGSDVFDRFIAFRDDAHTFGNGFGCDGMIAGDHDDLRQEIGQFTACSCQANDLKKS</sequence>
<dbReference type="AlphaFoldDB" id="A0A480H9S2"/>
<evidence type="ECO:0000256" key="1">
    <source>
        <dbReference type="SAM" id="MobiDB-lite"/>
    </source>
</evidence>
<dbReference type="EMBL" id="DQIR01065561">
    <property type="protein sequence ID" value="HDA21037.1"/>
    <property type="molecule type" value="Transcribed_RNA"/>
</dbReference>
<name>A0A480H9S2_PIG</name>
<reference evidence="2" key="1">
    <citation type="journal article" date="2019" name="PeerJ">
        <title>Genes of the pig, Sus scrofa, reconstructed with EvidentialGene.</title>
        <authorList>
            <person name="Gilbert D.G."/>
        </authorList>
    </citation>
    <scope>NUCLEOTIDE SEQUENCE</scope>
</reference>
<organism evidence="2">
    <name type="scientific">Sus scrofa</name>
    <name type="common">Pig</name>
    <dbReference type="NCBI Taxonomy" id="9823"/>
    <lineage>
        <taxon>Eukaryota</taxon>
        <taxon>Metazoa</taxon>
        <taxon>Chordata</taxon>
        <taxon>Craniata</taxon>
        <taxon>Vertebrata</taxon>
        <taxon>Euteleostomi</taxon>
        <taxon>Mammalia</taxon>
        <taxon>Eutheria</taxon>
        <taxon>Laurasiatheria</taxon>
        <taxon>Artiodactyla</taxon>
        <taxon>Suina</taxon>
        <taxon>Suidae</taxon>
        <taxon>Sus</taxon>
    </lineage>
</organism>
<proteinExistence type="predicted"/>
<evidence type="ECO:0000313" key="2">
    <source>
        <dbReference type="EMBL" id="HDA21037.1"/>
    </source>
</evidence>